<dbReference type="InterPro" id="IPR045569">
    <property type="entry name" value="Metalloprtase-TldD/E_C"/>
</dbReference>
<comment type="similarity">
    <text evidence="1">Belongs to the peptidase U62 family.</text>
</comment>
<dbReference type="PANTHER" id="PTHR43421">
    <property type="entry name" value="METALLOPROTEASE PMBA"/>
    <property type="match status" value="1"/>
</dbReference>
<feature type="domain" description="Metalloprotease TldD/E N-terminal" evidence="3">
    <location>
        <begin position="30"/>
        <end position="91"/>
    </location>
</feature>
<feature type="region of interest" description="Disordered" evidence="2">
    <location>
        <begin position="331"/>
        <end position="353"/>
    </location>
</feature>
<dbReference type="RefSeq" id="WP_090876373.1">
    <property type="nucleotide sequence ID" value="NZ_FMXQ01000004.1"/>
</dbReference>
<dbReference type="Proteomes" id="UP000199071">
    <property type="component" value="Unassembled WGS sequence"/>
</dbReference>
<sequence length="448" mass="46875">MTEILDQSDLTDRAARLVEAARKAGADSADTVCVRGVSLSVDMRLGKVEETRRAEGDDFTLRAFVGKRSATVSANVLADPAELAERAVAMARVAPEDRFAGLADPDRLLKTFDDDLDLLDETIPQAAELTEAALAAEDAMRAVEGVANSGGASAGWSLGGMVLATSGGFVGSYLTSRFSLSASAIAGAGTAMERDYDYAMRTHRADLTDPATIGRNAGERAVRRLNPVSYATGRTTVVFDPRVATGFLGSLAGAVNGASIARKTSFLREKLGTAIFPTSINVTDDPMRPRGLASRLFDGEGVRPEPLEIVKDGVLQTWFLDSATARELGLETNGRASRGGGNPSPGSTNLTMAPGEQSPEDLMASIGEGLYVTEMIGHGANLLTGDYSRGAAGFAIRDGKLAEPVSEITVAGNLADMFLNLVAASDLEYRFSVNAPTLAVEGMTVAGQ</sequence>
<gene>
    <name evidence="6" type="ORF">SAMN02982931_02076</name>
</gene>
<dbReference type="PANTHER" id="PTHR43421:SF1">
    <property type="entry name" value="METALLOPROTEASE PMBA"/>
    <property type="match status" value="1"/>
</dbReference>
<accession>A0A1G6C585</accession>
<evidence type="ECO:0000259" key="4">
    <source>
        <dbReference type="Pfam" id="PF19289"/>
    </source>
</evidence>
<evidence type="ECO:0000313" key="6">
    <source>
        <dbReference type="EMBL" id="SDB28043.1"/>
    </source>
</evidence>
<evidence type="ECO:0000313" key="7">
    <source>
        <dbReference type="Proteomes" id="UP000199071"/>
    </source>
</evidence>
<feature type="domain" description="Metalloprotease TldD/E central" evidence="5">
    <location>
        <begin position="125"/>
        <end position="225"/>
    </location>
</feature>
<dbReference type="InterPro" id="IPR047657">
    <property type="entry name" value="PmbA"/>
</dbReference>
<dbReference type="Gene3D" id="3.30.2290.10">
    <property type="entry name" value="PmbA/TldD superfamily"/>
    <property type="match status" value="1"/>
</dbReference>
<dbReference type="Pfam" id="PF19290">
    <property type="entry name" value="PmbA_TldD_2nd"/>
    <property type="match status" value="1"/>
</dbReference>
<dbReference type="OrthoDB" id="9803618at2"/>
<dbReference type="InterPro" id="IPR002510">
    <property type="entry name" value="Metalloprtase-TldD/E_N"/>
</dbReference>
<dbReference type="InterPro" id="IPR035068">
    <property type="entry name" value="TldD/PmbA_N"/>
</dbReference>
<evidence type="ECO:0008006" key="8">
    <source>
        <dbReference type="Google" id="ProtNLM"/>
    </source>
</evidence>
<dbReference type="EMBL" id="FMXQ01000004">
    <property type="protein sequence ID" value="SDB28043.1"/>
    <property type="molecule type" value="Genomic_DNA"/>
</dbReference>
<dbReference type="GO" id="GO:0005829">
    <property type="term" value="C:cytosol"/>
    <property type="evidence" value="ECO:0007669"/>
    <property type="project" value="TreeGrafter"/>
</dbReference>
<dbReference type="STRING" id="665467.SAMN02982931_02076"/>
<dbReference type="InterPro" id="IPR045570">
    <property type="entry name" value="Metalloprtase-TldD/E_cen_dom"/>
</dbReference>
<evidence type="ECO:0000256" key="2">
    <source>
        <dbReference type="SAM" id="MobiDB-lite"/>
    </source>
</evidence>
<evidence type="ECO:0000256" key="1">
    <source>
        <dbReference type="ARBA" id="ARBA00005836"/>
    </source>
</evidence>
<proteinExistence type="inferred from homology"/>
<dbReference type="InterPro" id="IPR036059">
    <property type="entry name" value="TldD/PmbA_sf"/>
</dbReference>
<organism evidence="6 7">
    <name type="scientific">Bauldia litoralis</name>
    <dbReference type="NCBI Taxonomy" id="665467"/>
    <lineage>
        <taxon>Bacteria</taxon>
        <taxon>Pseudomonadati</taxon>
        <taxon>Pseudomonadota</taxon>
        <taxon>Alphaproteobacteria</taxon>
        <taxon>Hyphomicrobiales</taxon>
        <taxon>Kaistiaceae</taxon>
        <taxon>Bauldia</taxon>
    </lineage>
</organism>
<evidence type="ECO:0000259" key="5">
    <source>
        <dbReference type="Pfam" id="PF19290"/>
    </source>
</evidence>
<dbReference type="Pfam" id="PF01523">
    <property type="entry name" value="PmbA_TldD_1st"/>
    <property type="match status" value="1"/>
</dbReference>
<protein>
    <recommendedName>
        <fullName evidence="8">PmbA protein</fullName>
    </recommendedName>
</protein>
<evidence type="ECO:0000259" key="3">
    <source>
        <dbReference type="Pfam" id="PF01523"/>
    </source>
</evidence>
<dbReference type="GO" id="GO:0008237">
    <property type="term" value="F:metallopeptidase activity"/>
    <property type="evidence" value="ECO:0007669"/>
    <property type="project" value="InterPro"/>
</dbReference>
<dbReference type="AlphaFoldDB" id="A0A1G6C585"/>
<name>A0A1G6C585_9HYPH</name>
<dbReference type="Pfam" id="PF19289">
    <property type="entry name" value="PmbA_TldD_3rd"/>
    <property type="match status" value="1"/>
</dbReference>
<feature type="domain" description="Metalloprotease TldD/E C-terminal" evidence="4">
    <location>
        <begin position="232"/>
        <end position="447"/>
    </location>
</feature>
<keyword evidence="7" id="KW-1185">Reference proteome</keyword>
<reference evidence="6 7" key="1">
    <citation type="submission" date="2016-10" db="EMBL/GenBank/DDBJ databases">
        <authorList>
            <person name="de Groot N.N."/>
        </authorList>
    </citation>
    <scope>NUCLEOTIDE SEQUENCE [LARGE SCALE GENOMIC DNA]</scope>
    <source>
        <strain evidence="6 7">ATCC 35022</strain>
    </source>
</reference>
<dbReference type="GO" id="GO:0006508">
    <property type="term" value="P:proteolysis"/>
    <property type="evidence" value="ECO:0007669"/>
    <property type="project" value="InterPro"/>
</dbReference>
<dbReference type="SUPFAM" id="SSF111283">
    <property type="entry name" value="Putative modulator of DNA gyrase, PmbA/TldD"/>
    <property type="match status" value="1"/>
</dbReference>